<dbReference type="RefSeq" id="WP_185732684.1">
    <property type="nucleotide sequence ID" value="NZ_BHYK01000011.1"/>
</dbReference>
<protein>
    <submittedName>
        <fullName evidence="1">Uncharacterized protein</fullName>
    </submittedName>
</protein>
<dbReference type="Proteomes" id="UP000287872">
    <property type="component" value="Unassembled WGS sequence"/>
</dbReference>
<accession>A0A401UM48</accession>
<gene>
    <name evidence="1" type="ORF">Ctaglu_22290</name>
</gene>
<name>A0A401UM48_9CLOT</name>
<organism evidence="1 2">
    <name type="scientific">Clostridium tagluense</name>
    <dbReference type="NCBI Taxonomy" id="360422"/>
    <lineage>
        <taxon>Bacteria</taxon>
        <taxon>Bacillati</taxon>
        <taxon>Bacillota</taxon>
        <taxon>Clostridia</taxon>
        <taxon>Eubacteriales</taxon>
        <taxon>Clostridiaceae</taxon>
        <taxon>Clostridium</taxon>
    </lineage>
</organism>
<keyword evidence="2" id="KW-1185">Reference proteome</keyword>
<evidence type="ECO:0000313" key="1">
    <source>
        <dbReference type="EMBL" id="GCD10606.1"/>
    </source>
</evidence>
<sequence>MKQILVNKTKEVLKELIDYLDGNKSENEKNFIIGELLVLVELLKEIKEDK</sequence>
<dbReference type="EMBL" id="BHYK01000011">
    <property type="protein sequence ID" value="GCD10606.1"/>
    <property type="molecule type" value="Genomic_DNA"/>
</dbReference>
<dbReference type="AlphaFoldDB" id="A0A401UM48"/>
<reference evidence="1 2" key="1">
    <citation type="submission" date="2018-11" db="EMBL/GenBank/DDBJ databases">
        <title>Genome sequencing and assembly of Clostridium tagluense strain A121.</title>
        <authorList>
            <person name="Murakami T."/>
            <person name="Segawa T."/>
            <person name="Shcherbakova V.A."/>
            <person name="Mori H."/>
            <person name="Yoshimura Y."/>
        </authorList>
    </citation>
    <scope>NUCLEOTIDE SEQUENCE [LARGE SCALE GENOMIC DNA]</scope>
    <source>
        <strain evidence="1 2">A121</strain>
    </source>
</reference>
<comment type="caution">
    <text evidence="1">The sequence shown here is derived from an EMBL/GenBank/DDBJ whole genome shotgun (WGS) entry which is preliminary data.</text>
</comment>
<proteinExistence type="predicted"/>
<evidence type="ECO:0000313" key="2">
    <source>
        <dbReference type="Proteomes" id="UP000287872"/>
    </source>
</evidence>